<dbReference type="EMBL" id="JAUYVO010000013">
    <property type="protein sequence ID" value="MDP2524013.1"/>
    <property type="molecule type" value="Genomic_DNA"/>
</dbReference>
<proteinExistence type="inferred from homology"/>
<dbReference type="InterPro" id="IPR045584">
    <property type="entry name" value="Pilin-like"/>
</dbReference>
<sequence>MARLSDKDLCQDALNHSDTSKQKGFSLIELLVTLVISVIIITLAIPAFTRWISQNELSSSALLFRHVMSDARSEAVKLGRPVRLCSRDDALLACAGTSLSGTKDWSHGAILFLDVNDNRAYEANTDLLLRAFELPTALSATWNRGHSLSFLPSGRMNWGSNGTFKLTSSNELISPVHLVVGIQGRIRSFEP</sequence>
<evidence type="ECO:0000256" key="5">
    <source>
        <dbReference type="ARBA" id="ARBA00022519"/>
    </source>
</evidence>
<evidence type="ECO:0000313" key="13">
    <source>
        <dbReference type="EMBL" id="MDO6452956.1"/>
    </source>
</evidence>
<dbReference type="NCBIfam" id="TIGR02532">
    <property type="entry name" value="IV_pilin_GFxxxE"/>
    <property type="match status" value="1"/>
</dbReference>
<protein>
    <recommendedName>
        <fullName evidence="2">Type II secretion system protein H</fullName>
    </recommendedName>
    <alternativeName>
        <fullName evidence="10">General secretion pathway protein H</fullName>
    </alternativeName>
</protein>
<organism evidence="13 15">
    <name type="scientific">Neptunomonas phycophila</name>
    <dbReference type="NCBI Taxonomy" id="1572645"/>
    <lineage>
        <taxon>Bacteria</taxon>
        <taxon>Pseudomonadati</taxon>
        <taxon>Pseudomonadota</taxon>
        <taxon>Gammaproteobacteria</taxon>
        <taxon>Oceanospirillales</taxon>
        <taxon>Oceanospirillaceae</taxon>
        <taxon>Neptunomonas</taxon>
    </lineage>
</organism>
<dbReference type="Pfam" id="PF12019">
    <property type="entry name" value="GspH"/>
    <property type="match status" value="1"/>
</dbReference>
<evidence type="ECO:0000256" key="3">
    <source>
        <dbReference type="ARBA" id="ARBA00022475"/>
    </source>
</evidence>
<reference evidence="13" key="1">
    <citation type="submission" date="2023-07" db="EMBL/GenBank/DDBJ databases">
        <title>Genome content predicts the carbon catabolic preferences of heterotrophic bacteria.</title>
        <authorList>
            <person name="Gralka M."/>
        </authorList>
    </citation>
    <scope>NUCLEOTIDE SEQUENCE</scope>
    <source>
        <strain evidence="14">5G01</strain>
        <strain evidence="13">I2M16</strain>
    </source>
</reference>
<evidence type="ECO:0000259" key="12">
    <source>
        <dbReference type="Pfam" id="PF12019"/>
    </source>
</evidence>
<evidence type="ECO:0000313" key="16">
    <source>
        <dbReference type="Proteomes" id="UP001177341"/>
    </source>
</evidence>
<evidence type="ECO:0000256" key="8">
    <source>
        <dbReference type="ARBA" id="ARBA00023136"/>
    </source>
</evidence>
<dbReference type="GO" id="GO:0015628">
    <property type="term" value="P:protein secretion by the type II secretion system"/>
    <property type="evidence" value="ECO:0007669"/>
    <property type="project" value="InterPro"/>
</dbReference>
<accession>A0AAW7XGW1</accession>
<dbReference type="EMBL" id="JAUOPG010000003">
    <property type="protein sequence ID" value="MDO6452956.1"/>
    <property type="molecule type" value="Genomic_DNA"/>
</dbReference>
<evidence type="ECO:0000256" key="1">
    <source>
        <dbReference type="ARBA" id="ARBA00004377"/>
    </source>
</evidence>
<evidence type="ECO:0000313" key="14">
    <source>
        <dbReference type="EMBL" id="MDP2524013.1"/>
    </source>
</evidence>
<dbReference type="InterPro" id="IPR022346">
    <property type="entry name" value="T2SS_GspH"/>
</dbReference>
<dbReference type="GO" id="GO:0005886">
    <property type="term" value="C:plasma membrane"/>
    <property type="evidence" value="ECO:0007669"/>
    <property type="project" value="UniProtKB-SubCell"/>
</dbReference>
<comment type="caution">
    <text evidence="13">The sequence shown here is derived from an EMBL/GenBank/DDBJ whole genome shotgun (WGS) entry which is preliminary data.</text>
</comment>
<keyword evidence="8 11" id="KW-0472">Membrane</keyword>
<dbReference type="AlphaFoldDB" id="A0AAW7XGW1"/>
<evidence type="ECO:0000256" key="7">
    <source>
        <dbReference type="ARBA" id="ARBA00022989"/>
    </source>
</evidence>
<evidence type="ECO:0000313" key="15">
    <source>
        <dbReference type="Proteomes" id="UP001169862"/>
    </source>
</evidence>
<feature type="transmembrane region" description="Helical" evidence="11">
    <location>
        <begin position="27"/>
        <end position="48"/>
    </location>
</feature>
<dbReference type="Pfam" id="PF07963">
    <property type="entry name" value="N_methyl"/>
    <property type="match status" value="1"/>
</dbReference>
<keyword evidence="7 11" id="KW-1133">Transmembrane helix</keyword>
<dbReference type="PROSITE" id="PS00409">
    <property type="entry name" value="PROKAR_NTER_METHYL"/>
    <property type="match status" value="1"/>
</dbReference>
<name>A0AAW7XGW1_9GAMM</name>
<evidence type="ECO:0000256" key="2">
    <source>
        <dbReference type="ARBA" id="ARBA00021549"/>
    </source>
</evidence>
<keyword evidence="16" id="KW-1185">Reference proteome</keyword>
<keyword evidence="4" id="KW-0488">Methylation</keyword>
<feature type="domain" description="General secretion pathway GspH" evidence="12">
    <location>
        <begin position="71"/>
        <end position="170"/>
    </location>
</feature>
<evidence type="ECO:0000256" key="6">
    <source>
        <dbReference type="ARBA" id="ARBA00022692"/>
    </source>
</evidence>
<evidence type="ECO:0000256" key="9">
    <source>
        <dbReference type="ARBA" id="ARBA00025772"/>
    </source>
</evidence>
<dbReference type="Proteomes" id="UP001169862">
    <property type="component" value="Unassembled WGS sequence"/>
</dbReference>
<dbReference type="InterPro" id="IPR012902">
    <property type="entry name" value="N_methyl_site"/>
</dbReference>
<comment type="subcellular location">
    <subcellularLocation>
        <location evidence="1">Cell inner membrane</location>
        <topology evidence="1">Single-pass membrane protein</topology>
    </subcellularLocation>
</comment>
<keyword evidence="5" id="KW-0997">Cell inner membrane</keyword>
<dbReference type="RefSeq" id="WP_303478493.1">
    <property type="nucleotide sequence ID" value="NZ_JAUOPG010000003.1"/>
</dbReference>
<dbReference type="Gene3D" id="3.55.40.10">
    <property type="entry name" value="minor pseudopilin epsh domain"/>
    <property type="match status" value="1"/>
</dbReference>
<evidence type="ECO:0000256" key="4">
    <source>
        <dbReference type="ARBA" id="ARBA00022481"/>
    </source>
</evidence>
<gene>
    <name evidence="13" type="ORF">Q4490_05200</name>
    <name evidence="14" type="ORF">Q8W30_15680</name>
</gene>
<dbReference type="GO" id="GO:0015627">
    <property type="term" value="C:type II protein secretion system complex"/>
    <property type="evidence" value="ECO:0007669"/>
    <property type="project" value="InterPro"/>
</dbReference>
<dbReference type="SUPFAM" id="SSF54523">
    <property type="entry name" value="Pili subunits"/>
    <property type="match status" value="1"/>
</dbReference>
<evidence type="ECO:0000256" key="11">
    <source>
        <dbReference type="SAM" id="Phobius"/>
    </source>
</evidence>
<evidence type="ECO:0000256" key="10">
    <source>
        <dbReference type="ARBA" id="ARBA00030775"/>
    </source>
</evidence>
<comment type="similarity">
    <text evidence="9">Belongs to the GSP H family.</text>
</comment>
<keyword evidence="3" id="KW-1003">Cell membrane</keyword>
<dbReference type="Proteomes" id="UP001177341">
    <property type="component" value="Unassembled WGS sequence"/>
</dbReference>
<keyword evidence="6 11" id="KW-0812">Transmembrane</keyword>